<gene>
    <name evidence="1" type="ORF">RFI_32234</name>
</gene>
<keyword evidence="2" id="KW-1185">Reference proteome</keyword>
<sequence length="159" mass="18940">MYVDCMIKITSSLKVMKSVQELKKKMEYLMGMHLDRLMRIFTQYSQNLGTKIEDSTNIFAEKEYFKQQICTFFWKRKRKTINSKYILCALAYLLFGTDVGRNPDCILLHQVMLYLIKNDATTTFEVFFGKSIILFFKSVQVFWRFDQVVNTMYPPKGRQ</sequence>
<dbReference type="Proteomes" id="UP000023152">
    <property type="component" value="Unassembled WGS sequence"/>
</dbReference>
<proteinExistence type="predicted"/>
<protein>
    <submittedName>
        <fullName evidence="1">Uncharacterized protein</fullName>
    </submittedName>
</protein>
<accession>X6LVI1</accession>
<dbReference type="EMBL" id="ASPP01028451">
    <property type="protein sequence ID" value="ETO05162.1"/>
    <property type="molecule type" value="Genomic_DNA"/>
</dbReference>
<organism evidence="1 2">
    <name type="scientific">Reticulomyxa filosa</name>
    <dbReference type="NCBI Taxonomy" id="46433"/>
    <lineage>
        <taxon>Eukaryota</taxon>
        <taxon>Sar</taxon>
        <taxon>Rhizaria</taxon>
        <taxon>Retaria</taxon>
        <taxon>Foraminifera</taxon>
        <taxon>Monothalamids</taxon>
        <taxon>Reticulomyxidae</taxon>
        <taxon>Reticulomyxa</taxon>
    </lineage>
</organism>
<dbReference type="AlphaFoldDB" id="X6LVI1"/>
<name>X6LVI1_RETFI</name>
<reference evidence="1 2" key="1">
    <citation type="journal article" date="2013" name="Curr. Biol.">
        <title>The Genome of the Foraminiferan Reticulomyxa filosa.</title>
        <authorList>
            <person name="Glockner G."/>
            <person name="Hulsmann N."/>
            <person name="Schleicher M."/>
            <person name="Noegel A.A."/>
            <person name="Eichinger L."/>
            <person name="Gallinger C."/>
            <person name="Pawlowski J."/>
            <person name="Sierra R."/>
            <person name="Euteneuer U."/>
            <person name="Pillet L."/>
            <person name="Moustafa A."/>
            <person name="Platzer M."/>
            <person name="Groth M."/>
            <person name="Szafranski K."/>
            <person name="Schliwa M."/>
        </authorList>
    </citation>
    <scope>NUCLEOTIDE SEQUENCE [LARGE SCALE GENOMIC DNA]</scope>
</reference>
<evidence type="ECO:0000313" key="2">
    <source>
        <dbReference type="Proteomes" id="UP000023152"/>
    </source>
</evidence>
<evidence type="ECO:0000313" key="1">
    <source>
        <dbReference type="EMBL" id="ETO05162.1"/>
    </source>
</evidence>
<comment type="caution">
    <text evidence="1">The sequence shown here is derived from an EMBL/GenBank/DDBJ whole genome shotgun (WGS) entry which is preliminary data.</text>
</comment>